<name>A0AC58SNH0_TOBAC</name>
<reference evidence="1" key="1">
    <citation type="journal article" date="2014" name="Nat. Commun.">
        <title>The tobacco genome sequence and its comparison with those of tomato and potato.</title>
        <authorList>
            <person name="Sierro N."/>
            <person name="Battey J.N."/>
            <person name="Ouadi S."/>
            <person name="Bakaher N."/>
            <person name="Bovet L."/>
            <person name="Willig A."/>
            <person name="Goepfert S."/>
            <person name="Peitsch M.C."/>
            <person name="Ivanov N.V."/>
        </authorList>
    </citation>
    <scope>NUCLEOTIDE SEQUENCE [LARGE SCALE GENOMIC DNA]</scope>
</reference>
<keyword evidence="1" id="KW-1185">Reference proteome</keyword>
<protein>
    <submittedName>
        <fullName evidence="2">Uncharacterized protein LOC142169173</fullName>
    </submittedName>
</protein>
<evidence type="ECO:0000313" key="2">
    <source>
        <dbReference type="RefSeq" id="XP_075086507.1"/>
    </source>
</evidence>
<evidence type="ECO:0000313" key="1">
    <source>
        <dbReference type="Proteomes" id="UP000790787"/>
    </source>
</evidence>
<dbReference type="RefSeq" id="XP_075086507.1">
    <property type="nucleotide sequence ID" value="XM_075230406.1"/>
</dbReference>
<reference evidence="2" key="2">
    <citation type="submission" date="2025-08" db="UniProtKB">
        <authorList>
            <consortium name="RefSeq"/>
        </authorList>
    </citation>
    <scope>IDENTIFICATION</scope>
    <source>
        <tissue evidence="2">Leaf</tissue>
    </source>
</reference>
<organism evidence="1 2">
    <name type="scientific">Nicotiana tabacum</name>
    <name type="common">Common tobacco</name>
    <dbReference type="NCBI Taxonomy" id="4097"/>
    <lineage>
        <taxon>Eukaryota</taxon>
        <taxon>Viridiplantae</taxon>
        <taxon>Streptophyta</taxon>
        <taxon>Embryophyta</taxon>
        <taxon>Tracheophyta</taxon>
        <taxon>Spermatophyta</taxon>
        <taxon>Magnoliopsida</taxon>
        <taxon>eudicotyledons</taxon>
        <taxon>Gunneridae</taxon>
        <taxon>Pentapetalae</taxon>
        <taxon>asterids</taxon>
        <taxon>lamiids</taxon>
        <taxon>Solanales</taxon>
        <taxon>Solanaceae</taxon>
        <taxon>Nicotianoideae</taxon>
        <taxon>Nicotianeae</taxon>
        <taxon>Nicotiana</taxon>
    </lineage>
</organism>
<gene>
    <name evidence="2" type="primary">LOC142169173</name>
</gene>
<accession>A0AC58SNH0</accession>
<proteinExistence type="predicted"/>
<sequence length="224" mass="25769">MKILEQSLKNMQGLSSQKSVSYSDLCVFPNVHLPVSFKMLKFEKYDGHRDPVAHLKRYCNQLRAVVGTQDLLMAYFGESLTGIAFEWYMDQDITHWHVWDDMARDFVRQFQYNTDIAPDRNSLSILKKKTTESFHEYAVKWCEQDARVKPPMDEAEMVVVFLHAQEADYFQNMMSATGRPFAKVIKIGELVENGLKTGRILSHDAFKATSQAVQSGSEGLMNRN</sequence>
<dbReference type="Proteomes" id="UP000790787">
    <property type="component" value="Chromosome 14"/>
</dbReference>